<gene>
    <name evidence="2 3" type="primary">Zfp382</name>
</gene>
<evidence type="ECO:0000313" key="4">
    <source>
        <dbReference type="Proteomes" id="UP000000589"/>
    </source>
</evidence>
<dbReference type="MGI" id="MGI:3588204">
    <property type="gene designation" value="Zfp382"/>
</dbReference>
<evidence type="ECO:0000313" key="2">
    <source>
        <dbReference type="Ensembl" id="ENSMUSP00000123508.2"/>
    </source>
</evidence>
<dbReference type="GeneTree" id="ENSGT00940000162338"/>
<keyword evidence="4" id="KW-1185">Reference proteome</keyword>
<dbReference type="AGR" id="MGI:3588204"/>
<dbReference type="HOGENOM" id="CLU_2489155_0_0_1"/>
<dbReference type="OrthoDB" id="9651002at2759"/>
<proteinExistence type="predicted"/>
<reference evidence="2" key="4">
    <citation type="submission" date="2025-09" db="UniProtKB">
        <authorList>
            <consortium name="Ensembl"/>
        </authorList>
    </citation>
    <scope>IDENTIFICATION</scope>
    <source>
        <strain evidence="2">C57BL/6J</strain>
    </source>
</reference>
<reference evidence="2" key="3">
    <citation type="submission" date="2025-08" db="UniProtKB">
        <authorList>
            <consortium name="Ensembl"/>
        </authorList>
    </citation>
    <scope>IDENTIFICATION</scope>
    <source>
        <strain evidence="2">C57BL/6J</strain>
    </source>
</reference>
<sequence>MGRPGRKPRGRARPGLFPFPKEELRQGGSSPANLNAMSKDELPHCALTGTSVIQGRDRGLHPGGVATTGPCPESPLQGCDARKLLSF</sequence>
<feature type="region of interest" description="Disordered" evidence="1">
    <location>
        <begin position="1"/>
        <end position="37"/>
    </location>
</feature>
<dbReference type="AlphaFoldDB" id="D3YYS3"/>
<feature type="compositionally biased region" description="Polar residues" evidence="1">
    <location>
        <begin position="27"/>
        <end position="36"/>
    </location>
</feature>
<organism evidence="2 4">
    <name type="scientific">Mus musculus</name>
    <name type="common">Mouse</name>
    <dbReference type="NCBI Taxonomy" id="10090"/>
    <lineage>
        <taxon>Eukaryota</taxon>
        <taxon>Metazoa</taxon>
        <taxon>Chordata</taxon>
        <taxon>Craniata</taxon>
        <taxon>Vertebrata</taxon>
        <taxon>Euteleostomi</taxon>
        <taxon>Mammalia</taxon>
        <taxon>Eutheria</taxon>
        <taxon>Euarchontoglires</taxon>
        <taxon>Glires</taxon>
        <taxon>Rodentia</taxon>
        <taxon>Myomorpha</taxon>
        <taxon>Muroidea</taxon>
        <taxon>Muridae</taxon>
        <taxon>Murinae</taxon>
        <taxon>Mus</taxon>
        <taxon>Mus</taxon>
    </lineage>
</organism>
<dbReference type="Antibodypedia" id="16319">
    <property type="antibodies" value="28 antibodies from 14 providers"/>
</dbReference>
<reference evidence="2 4" key="1">
    <citation type="journal article" date="2009" name="PLoS Biol.">
        <title>Lineage-specific biology revealed by a finished genome assembly of the mouse.</title>
        <authorList>
            <consortium name="Mouse Genome Sequencing Consortium"/>
            <person name="Church D.M."/>
            <person name="Goodstadt L."/>
            <person name="Hillier L.W."/>
            <person name="Zody M.C."/>
            <person name="Goldstein S."/>
            <person name="She X."/>
            <person name="Bult C.J."/>
            <person name="Agarwala R."/>
            <person name="Cherry J.L."/>
            <person name="DiCuccio M."/>
            <person name="Hlavina W."/>
            <person name="Kapustin Y."/>
            <person name="Meric P."/>
            <person name="Maglott D."/>
            <person name="Birtle Z."/>
            <person name="Marques A.C."/>
            <person name="Graves T."/>
            <person name="Zhou S."/>
            <person name="Teague B."/>
            <person name="Potamousis K."/>
            <person name="Churas C."/>
            <person name="Place M."/>
            <person name="Herschleb J."/>
            <person name="Runnheim R."/>
            <person name="Forrest D."/>
            <person name="Amos-Landgraf J."/>
            <person name="Schwartz D.C."/>
            <person name="Cheng Z."/>
            <person name="Lindblad-Toh K."/>
            <person name="Eichler E.E."/>
            <person name="Ponting C.P."/>
        </authorList>
    </citation>
    <scope>NUCLEOTIDE SEQUENCE [LARGE SCALE GENOMIC DNA]</scope>
    <source>
        <strain evidence="2 4">C57BL/6J</strain>
    </source>
</reference>
<accession>D3YYS3</accession>
<dbReference type="VEuPathDB" id="HostDB:ENSMUSG00000074220"/>
<evidence type="ECO:0000313" key="3">
    <source>
        <dbReference type="MGI" id="MGI:3588204"/>
    </source>
</evidence>
<protein>
    <submittedName>
        <fullName evidence="2">Zinc finger protein 382</fullName>
    </submittedName>
</protein>
<name>D3YYS3_MOUSE</name>
<dbReference type="Bgee" id="ENSMUSG00000074220">
    <property type="expression patterns" value="Expressed in spermatocyte and 66 other cell types or tissues"/>
</dbReference>
<reference evidence="2 4" key="2">
    <citation type="journal article" date="2011" name="PLoS Biol.">
        <title>Modernizing reference genome assemblies.</title>
        <authorList>
            <person name="Church D.M."/>
            <person name="Schneider V.A."/>
            <person name="Graves T."/>
            <person name="Auger K."/>
            <person name="Cunningham F."/>
            <person name="Bouk N."/>
            <person name="Chen H.C."/>
            <person name="Agarwala R."/>
            <person name="McLaren W.M."/>
            <person name="Ritchie G.R."/>
            <person name="Albracht D."/>
            <person name="Kremitzki M."/>
            <person name="Rock S."/>
            <person name="Kotkiewicz H."/>
            <person name="Kremitzki C."/>
            <person name="Wollam A."/>
            <person name="Trani L."/>
            <person name="Fulton L."/>
            <person name="Fulton R."/>
            <person name="Matthews L."/>
            <person name="Whitehead S."/>
            <person name="Chow W."/>
            <person name="Torrance J."/>
            <person name="Dunn M."/>
            <person name="Harden G."/>
            <person name="Threadgold G."/>
            <person name="Wood J."/>
            <person name="Collins J."/>
            <person name="Heath P."/>
            <person name="Griffiths G."/>
            <person name="Pelan S."/>
            <person name="Grafham D."/>
            <person name="Eichler E.E."/>
            <person name="Weinstock G."/>
            <person name="Mardis E.R."/>
            <person name="Wilson R.K."/>
            <person name="Howe K."/>
            <person name="Flicek P."/>
            <person name="Hubbard T."/>
        </authorList>
    </citation>
    <scope>NUCLEOTIDE SEQUENCE [LARGE SCALE GENOMIC DNA]</scope>
    <source>
        <strain evidence="2 4">C57BL/6J</strain>
    </source>
</reference>
<feature type="compositionally biased region" description="Basic residues" evidence="1">
    <location>
        <begin position="1"/>
        <end position="12"/>
    </location>
</feature>
<dbReference type="Ensembl" id="ENSMUST00000153792.2">
    <property type="protein sequence ID" value="ENSMUSP00000123508.2"/>
    <property type="gene ID" value="ENSMUSG00000074220.11"/>
</dbReference>
<dbReference type="ExpressionAtlas" id="D3YYS3">
    <property type="expression patterns" value="baseline and differential"/>
</dbReference>
<dbReference type="Proteomes" id="UP000000589">
    <property type="component" value="Chromosome 7"/>
</dbReference>
<evidence type="ECO:0000256" key="1">
    <source>
        <dbReference type="SAM" id="MobiDB-lite"/>
    </source>
</evidence>
<feature type="non-terminal residue" evidence="2">
    <location>
        <position position="87"/>
    </location>
</feature>